<dbReference type="SUPFAM" id="SSF47459">
    <property type="entry name" value="HLH, helix-loop-helix DNA-binding domain"/>
    <property type="match status" value="1"/>
</dbReference>
<feature type="compositionally biased region" description="Basic and acidic residues" evidence="6">
    <location>
        <begin position="263"/>
        <end position="272"/>
    </location>
</feature>
<dbReference type="GO" id="GO:0003677">
    <property type="term" value="F:DNA binding"/>
    <property type="evidence" value="ECO:0007669"/>
    <property type="project" value="UniProtKB-KW"/>
</dbReference>
<comment type="subcellular location">
    <subcellularLocation>
        <location evidence="1">Nucleus</location>
    </subcellularLocation>
</comment>
<dbReference type="InterPro" id="IPR054502">
    <property type="entry name" value="bHLH-TF_ACT-like_plant"/>
</dbReference>
<dbReference type="Pfam" id="PF22754">
    <property type="entry name" value="bHLH-TF_ACT-like_plant"/>
    <property type="match status" value="1"/>
</dbReference>
<dbReference type="Gene3D" id="4.10.280.10">
    <property type="entry name" value="Helix-loop-helix DNA-binding domain"/>
    <property type="match status" value="1"/>
</dbReference>
<evidence type="ECO:0000256" key="6">
    <source>
        <dbReference type="SAM" id="MobiDB-lite"/>
    </source>
</evidence>
<accession>A0AAV0Q8J0</accession>
<reference evidence="8" key="1">
    <citation type="submission" date="2022-08" db="EMBL/GenBank/DDBJ databases">
        <authorList>
            <person name="Gutierrez-Valencia J."/>
        </authorList>
    </citation>
    <scope>NUCLEOTIDE SEQUENCE</scope>
</reference>
<keyword evidence="3" id="KW-0238">DNA-binding</keyword>
<dbReference type="GO" id="GO:0003700">
    <property type="term" value="F:DNA-binding transcription factor activity"/>
    <property type="evidence" value="ECO:0007669"/>
    <property type="project" value="InterPro"/>
</dbReference>
<comment type="caution">
    <text evidence="8">The sequence shown here is derived from an EMBL/GenBank/DDBJ whole genome shotgun (WGS) entry which is preliminary data.</text>
</comment>
<dbReference type="SMART" id="SM00353">
    <property type="entry name" value="HLH"/>
    <property type="match status" value="1"/>
</dbReference>
<dbReference type="InterPro" id="IPR036638">
    <property type="entry name" value="HLH_DNA-bd_sf"/>
</dbReference>
<name>A0AAV0Q8J0_9ROSI</name>
<sequence>MERLLHLHQGPISHNDNPPCFAGDPYLECLEQQIATTAASFRFQERGEEREAVLVQTAEEEEEERQLYPASSPSLDDDTMPFLQMLQTVDNYGTTSPGRPPFPFFSFREPNFQTLLKLQHLKKLPWDVNNNFSSSSFGCFDSAEIDQQQPQLVPQSQMIELESCNVTHDYPSFVDSPVKSETRELPHHHSSSCPEGVSPAGGERAAGQDRTVDPPNPSSAPLLPWSATNTEEATRNSAKPAADGSSTATKKERRKRKRTRAAKNKEEVESQRMTHITVERNRRRQMNEHLNSLRSLMPPSYVQRGDQASIIGGAIDFVKELEQLLQCLEAQKRIRRDDAAAVCEEEFRTAAAAAPSSEAAEIEVTAIQNHVNLKVKCERRGRGGTRGRQLVRAIVALEELCLTVLHLNISSSASTAFYSFNLKIEEECKLGSADEVAAAVHQIFSSIING</sequence>
<organism evidence="8 9">
    <name type="scientific">Linum tenue</name>
    <dbReference type="NCBI Taxonomy" id="586396"/>
    <lineage>
        <taxon>Eukaryota</taxon>
        <taxon>Viridiplantae</taxon>
        <taxon>Streptophyta</taxon>
        <taxon>Embryophyta</taxon>
        <taxon>Tracheophyta</taxon>
        <taxon>Spermatophyta</taxon>
        <taxon>Magnoliopsida</taxon>
        <taxon>eudicotyledons</taxon>
        <taxon>Gunneridae</taxon>
        <taxon>Pentapetalae</taxon>
        <taxon>rosids</taxon>
        <taxon>fabids</taxon>
        <taxon>Malpighiales</taxon>
        <taxon>Linaceae</taxon>
        <taxon>Linum</taxon>
    </lineage>
</organism>
<gene>
    <name evidence="8" type="ORF">LITE_LOCUS42121</name>
</gene>
<evidence type="ECO:0000256" key="5">
    <source>
        <dbReference type="ARBA" id="ARBA00023242"/>
    </source>
</evidence>
<feature type="compositionally biased region" description="Basic residues" evidence="6">
    <location>
        <begin position="251"/>
        <end position="262"/>
    </location>
</feature>
<keyword evidence="4" id="KW-0804">Transcription</keyword>
<evidence type="ECO:0000313" key="9">
    <source>
        <dbReference type="Proteomes" id="UP001154282"/>
    </source>
</evidence>
<dbReference type="PANTHER" id="PTHR46684:SF16">
    <property type="entry name" value="TRANSCRIPTION FACTOR BHLH67-LIKE ISOFORM X2"/>
    <property type="match status" value="1"/>
</dbReference>
<dbReference type="PANTHER" id="PTHR46684">
    <property type="entry name" value="TRANSCRIPTION FACTOR FAMA"/>
    <property type="match status" value="1"/>
</dbReference>
<evidence type="ECO:0000313" key="8">
    <source>
        <dbReference type="EMBL" id="CAI0541470.1"/>
    </source>
</evidence>
<dbReference type="GO" id="GO:0005634">
    <property type="term" value="C:nucleus"/>
    <property type="evidence" value="ECO:0007669"/>
    <property type="project" value="UniProtKB-SubCell"/>
</dbReference>
<evidence type="ECO:0000256" key="3">
    <source>
        <dbReference type="ARBA" id="ARBA00023125"/>
    </source>
</evidence>
<protein>
    <recommendedName>
        <fullName evidence="7">BHLH domain-containing protein</fullName>
    </recommendedName>
</protein>
<evidence type="ECO:0000256" key="2">
    <source>
        <dbReference type="ARBA" id="ARBA00023015"/>
    </source>
</evidence>
<keyword evidence="5" id="KW-0539">Nucleus</keyword>
<feature type="domain" description="BHLH" evidence="7">
    <location>
        <begin position="270"/>
        <end position="321"/>
    </location>
</feature>
<feature type="compositionally biased region" description="Basic and acidic residues" evidence="6">
    <location>
        <begin position="178"/>
        <end position="187"/>
    </location>
</feature>
<proteinExistence type="predicted"/>
<feature type="region of interest" description="Disordered" evidence="6">
    <location>
        <begin position="172"/>
        <end position="272"/>
    </location>
</feature>
<feature type="compositionally biased region" description="Polar residues" evidence="6">
    <location>
        <begin position="226"/>
        <end position="237"/>
    </location>
</feature>
<dbReference type="PROSITE" id="PS50888">
    <property type="entry name" value="BHLH"/>
    <property type="match status" value="1"/>
</dbReference>
<dbReference type="EMBL" id="CAMGYJ010000009">
    <property type="protein sequence ID" value="CAI0541470.1"/>
    <property type="molecule type" value="Genomic_DNA"/>
</dbReference>
<evidence type="ECO:0000259" key="7">
    <source>
        <dbReference type="PROSITE" id="PS50888"/>
    </source>
</evidence>
<dbReference type="AlphaFoldDB" id="A0AAV0Q8J0"/>
<dbReference type="InterPro" id="IPR044283">
    <property type="entry name" value="FAMA/SPEECHLESS/MUTE-like"/>
</dbReference>
<evidence type="ECO:0000256" key="4">
    <source>
        <dbReference type="ARBA" id="ARBA00023163"/>
    </source>
</evidence>
<dbReference type="FunFam" id="4.10.280.10:FF:000050">
    <property type="entry name" value="Basic helix-loop-helix transcription factor"/>
    <property type="match status" value="1"/>
</dbReference>
<dbReference type="GO" id="GO:0046983">
    <property type="term" value="F:protein dimerization activity"/>
    <property type="evidence" value="ECO:0007669"/>
    <property type="project" value="InterPro"/>
</dbReference>
<evidence type="ECO:0000256" key="1">
    <source>
        <dbReference type="ARBA" id="ARBA00004123"/>
    </source>
</evidence>
<keyword evidence="9" id="KW-1185">Reference proteome</keyword>
<keyword evidence="2" id="KW-0805">Transcription regulation</keyword>
<dbReference type="InterPro" id="IPR011598">
    <property type="entry name" value="bHLH_dom"/>
</dbReference>
<dbReference type="Pfam" id="PF00010">
    <property type="entry name" value="HLH"/>
    <property type="match status" value="1"/>
</dbReference>
<dbReference type="GO" id="GO:0045893">
    <property type="term" value="P:positive regulation of DNA-templated transcription"/>
    <property type="evidence" value="ECO:0007669"/>
    <property type="project" value="TreeGrafter"/>
</dbReference>
<dbReference type="GO" id="GO:0010052">
    <property type="term" value="P:guard cell differentiation"/>
    <property type="evidence" value="ECO:0007669"/>
    <property type="project" value="InterPro"/>
</dbReference>
<dbReference type="Proteomes" id="UP001154282">
    <property type="component" value="Unassembled WGS sequence"/>
</dbReference>
<dbReference type="CDD" id="cd11448">
    <property type="entry name" value="bHLH_AtFAMA_like"/>
    <property type="match status" value="1"/>
</dbReference>